<gene>
    <name evidence="1" type="ORF">DIS07_02750</name>
</gene>
<reference evidence="1 2" key="1">
    <citation type="submission" date="2018-05" db="EMBL/GenBank/DDBJ databases">
        <title>Polaribacter aquimarinus sp. nov., isolated from sediment in a sediment of sea.</title>
        <authorList>
            <person name="Lu D."/>
        </authorList>
    </citation>
    <scope>NUCLEOTIDE SEQUENCE [LARGE SCALE GENOMIC DNA]</scope>
    <source>
        <strain evidence="1 2">ZY113</strain>
    </source>
</reference>
<dbReference type="EMBL" id="QFFG01000001">
    <property type="protein sequence ID" value="PWG06773.1"/>
    <property type="molecule type" value="Genomic_DNA"/>
</dbReference>
<keyword evidence="2" id="KW-1185">Reference proteome</keyword>
<proteinExistence type="predicted"/>
<dbReference type="AlphaFoldDB" id="A0A2U2JEI1"/>
<dbReference type="OrthoDB" id="943438at2"/>
<evidence type="ECO:0000313" key="1">
    <source>
        <dbReference type="EMBL" id="PWG06773.1"/>
    </source>
</evidence>
<evidence type="ECO:0000313" key="2">
    <source>
        <dbReference type="Proteomes" id="UP000245670"/>
    </source>
</evidence>
<organism evidence="1 2">
    <name type="scientific">Polaribacter aquimarinus</name>
    <dbReference type="NCBI Taxonomy" id="2100726"/>
    <lineage>
        <taxon>Bacteria</taxon>
        <taxon>Pseudomonadati</taxon>
        <taxon>Bacteroidota</taxon>
        <taxon>Flavobacteriia</taxon>
        <taxon>Flavobacteriales</taxon>
        <taxon>Flavobacteriaceae</taxon>
    </lineage>
</organism>
<dbReference type="RefSeq" id="WP_109403681.1">
    <property type="nucleotide sequence ID" value="NZ_QFFG01000001.1"/>
</dbReference>
<comment type="caution">
    <text evidence="1">The sequence shown here is derived from an EMBL/GenBank/DDBJ whole genome shotgun (WGS) entry which is preliminary data.</text>
</comment>
<name>A0A2U2JEI1_9FLAO</name>
<sequence>MKTFFSTVLLIFLSVNSLLSQEKFEKEYRVKPKDVPKKSLEIIKIWNFKNKVKWYVEESQDGKTFEAKVRYKKYKYSIEFSKEGNIIDVEKTVKFSQLQKKIIQKIVKTLENRTSFCI</sequence>
<protein>
    <submittedName>
        <fullName evidence="1">Uncharacterized protein</fullName>
    </submittedName>
</protein>
<dbReference type="Proteomes" id="UP000245670">
    <property type="component" value="Unassembled WGS sequence"/>
</dbReference>
<accession>A0A2U2JEI1</accession>
<dbReference type="SUPFAM" id="SSF160574">
    <property type="entry name" value="BT0923-like"/>
    <property type="match status" value="1"/>
</dbReference>